<accession>A0AAV8GK94</accession>
<sequence>MAMETRSSSSSSSTRGRQRQQLWGHKHLPLLVGASSKDSVEYILQALWRTRNTGLDSADRSIFRDILHLPSDSDLDPLLVCLRMLIRRCVYENTTKEEIQKLFPEDVSPELQKLLTLLLQKFQSEWKDDVLKDKHRVDKEALQGETGGNFLSSKGDQASDNATDPIATK</sequence>
<dbReference type="PANTHER" id="PTHR15663">
    <property type="entry name" value="COMM DOMAIN-CONTAINING PROTEIN 9"/>
    <property type="match status" value="1"/>
</dbReference>
<dbReference type="Proteomes" id="UP001140206">
    <property type="component" value="Chromosome 1"/>
</dbReference>
<name>A0AAV8GK94_9POAL</name>
<evidence type="ECO:0000313" key="2">
    <source>
        <dbReference type="EMBL" id="KAJ4805364.1"/>
    </source>
</evidence>
<comment type="caution">
    <text evidence="2">The sequence shown here is derived from an EMBL/GenBank/DDBJ whole genome shotgun (WGS) entry which is preliminary data.</text>
</comment>
<gene>
    <name evidence="2" type="ORF">LUZ62_017930</name>
</gene>
<dbReference type="EMBL" id="JAMFTS010000001">
    <property type="protein sequence ID" value="KAJ4805364.1"/>
    <property type="molecule type" value="Genomic_DNA"/>
</dbReference>
<dbReference type="AlphaFoldDB" id="A0AAV8GK94"/>
<dbReference type="InterPro" id="IPR037360">
    <property type="entry name" value="COMMD9"/>
</dbReference>
<organism evidence="2 3">
    <name type="scientific">Rhynchospora pubera</name>
    <dbReference type="NCBI Taxonomy" id="906938"/>
    <lineage>
        <taxon>Eukaryota</taxon>
        <taxon>Viridiplantae</taxon>
        <taxon>Streptophyta</taxon>
        <taxon>Embryophyta</taxon>
        <taxon>Tracheophyta</taxon>
        <taxon>Spermatophyta</taxon>
        <taxon>Magnoliopsida</taxon>
        <taxon>Liliopsida</taxon>
        <taxon>Poales</taxon>
        <taxon>Cyperaceae</taxon>
        <taxon>Cyperoideae</taxon>
        <taxon>Rhynchosporeae</taxon>
        <taxon>Rhynchospora</taxon>
    </lineage>
</organism>
<proteinExistence type="predicted"/>
<keyword evidence="3" id="KW-1185">Reference proteome</keyword>
<feature type="region of interest" description="Disordered" evidence="1">
    <location>
        <begin position="1"/>
        <end position="20"/>
    </location>
</feature>
<protein>
    <submittedName>
        <fullName evidence="2">COMM domain-containing protein 9</fullName>
    </submittedName>
</protein>
<feature type="compositionally biased region" description="Polar residues" evidence="1">
    <location>
        <begin position="149"/>
        <end position="162"/>
    </location>
</feature>
<dbReference type="PANTHER" id="PTHR15663:SF4">
    <property type="entry name" value="COMM DOMAIN-CONTAINING PROTEIN 9"/>
    <property type="match status" value="1"/>
</dbReference>
<reference evidence="2" key="1">
    <citation type="submission" date="2022-08" db="EMBL/GenBank/DDBJ databases">
        <authorList>
            <person name="Marques A."/>
        </authorList>
    </citation>
    <scope>NUCLEOTIDE SEQUENCE</scope>
    <source>
        <strain evidence="2">RhyPub2mFocal</strain>
        <tissue evidence="2">Leaves</tissue>
    </source>
</reference>
<evidence type="ECO:0000313" key="3">
    <source>
        <dbReference type="Proteomes" id="UP001140206"/>
    </source>
</evidence>
<feature type="region of interest" description="Disordered" evidence="1">
    <location>
        <begin position="142"/>
        <end position="169"/>
    </location>
</feature>
<evidence type="ECO:0000256" key="1">
    <source>
        <dbReference type="SAM" id="MobiDB-lite"/>
    </source>
</evidence>